<keyword evidence="1" id="KW-0175">Coiled coil</keyword>
<gene>
    <name evidence="2" type="ORF">CVA01_07910</name>
</gene>
<dbReference type="GeneID" id="82886940"/>
<feature type="coiled-coil region" evidence="1">
    <location>
        <begin position="362"/>
        <end position="424"/>
    </location>
</feature>
<comment type="caution">
    <text evidence="2">The sequence shown here is derived from an EMBL/GenBank/DDBJ whole genome shotgun (WGS) entry which is preliminary data.</text>
</comment>
<evidence type="ECO:0000256" key="1">
    <source>
        <dbReference type="SAM" id="Coils"/>
    </source>
</evidence>
<sequence length="593" mass="63704">MHPAPPPPPFRHLDTTTGVAALAEALCDPPDMTPTLVVTAVNRTRGIPLDLAHIADEVGDAARLVVITDPNLTRALTGLMPPGTTPYNGAARIYPAHDLTWTGDCFAGDLLFANIRPDNGARIAGVISARLLTMAENAQGFEALDALADRSVGAVAEDADPRPFRGEFTGASSATVGMISSADAPGVGMLRVDLDTLLPGAPVVIGSIFADGDEVSGHFDASGAVVDVAGMRTAEQLAGDLVVQHCYPAVVTGVVAKSQVSVQVVPGMTSYLTQSGIGTSVSAGDVIAVQVQSVGERHGTLKIIVGPAPEDATVEDAPSLRTGGPAWVSMHAPLDETTSGAESSTSRNDVTVGVPAGSVAELEGLRRKVPQLKHEKAELSRTIGQLHEKLEIIGRENDHTWQENDRLTDENERLQEALRRAGVHVPTTLPGAGQGRGPRRRVRTEVEVVHTERPFIGNEFTDPADQLDLEVRVEWARRVDAAEKAAHPLRFRFGVQFLGSVRRVIDDSEALRWKLPRVMMWIASGYEDRTTRPHQFRISDAGGAPYLVRDDRAKAYRVDLETNTAAARRLHYWKLPDGTVEFQRVGFHDEPGF</sequence>
<organism evidence="2 3">
    <name type="scientific">Corynebacterium variabile</name>
    <dbReference type="NCBI Taxonomy" id="1727"/>
    <lineage>
        <taxon>Bacteria</taxon>
        <taxon>Bacillati</taxon>
        <taxon>Actinomycetota</taxon>
        <taxon>Actinomycetes</taxon>
        <taxon>Mycobacteriales</taxon>
        <taxon>Corynebacteriaceae</taxon>
        <taxon>Corynebacterium</taxon>
    </lineage>
</organism>
<name>A0A4Y4C2V4_9CORY</name>
<dbReference type="Proteomes" id="UP000319986">
    <property type="component" value="Unassembled WGS sequence"/>
</dbReference>
<evidence type="ECO:0008006" key="4">
    <source>
        <dbReference type="Google" id="ProtNLM"/>
    </source>
</evidence>
<accession>A0A4Y4C2V4</accession>
<dbReference type="EMBL" id="BJNT01000005">
    <property type="protein sequence ID" value="GEC85477.1"/>
    <property type="molecule type" value="Genomic_DNA"/>
</dbReference>
<proteinExistence type="predicted"/>
<evidence type="ECO:0000313" key="3">
    <source>
        <dbReference type="Proteomes" id="UP000319986"/>
    </source>
</evidence>
<reference evidence="2 3" key="1">
    <citation type="submission" date="2019-06" db="EMBL/GenBank/DDBJ databases">
        <title>Whole genome shotgun sequence of Corynebacterium variabile NBRC 15286.</title>
        <authorList>
            <person name="Hosoyama A."/>
            <person name="Uohara A."/>
            <person name="Ohji S."/>
            <person name="Ichikawa N."/>
        </authorList>
    </citation>
    <scope>NUCLEOTIDE SEQUENCE [LARGE SCALE GENOMIC DNA]</scope>
    <source>
        <strain evidence="2 3">NBRC 15286</strain>
    </source>
</reference>
<evidence type="ECO:0000313" key="2">
    <source>
        <dbReference type="EMBL" id="GEC85477.1"/>
    </source>
</evidence>
<dbReference type="AlphaFoldDB" id="A0A4Y4C2V4"/>
<protein>
    <recommendedName>
        <fullName evidence="4">S1 motif domain-containing protein</fullName>
    </recommendedName>
</protein>
<dbReference type="RefSeq" id="WP_141328766.1">
    <property type="nucleotide sequence ID" value="NZ_BJNT01000005.1"/>
</dbReference>